<dbReference type="Proteomes" id="UP001497444">
    <property type="component" value="Chromosome 3"/>
</dbReference>
<proteinExistence type="predicted"/>
<sequence>MTAWACGRPTNLASWIDIPVPVGVMAWPFAEPFALATMDVPCPQLASCLVRDEVPDPTGEIRADCTGVGNPSLAHAVDEGQAFTDAASVSRKNEVEVEKDLAVAFFVAAIAVAYTALSHGAPAIARLGAGGDFSAAAVQSTHPSVFWPFCALKVTDNLH</sequence>
<dbReference type="EMBL" id="OZ020098">
    <property type="protein sequence ID" value="CAK9270107.1"/>
    <property type="molecule type" value="Genomic_DNA"/>
</dbReference>
<evidence type="ECO:0000313" key="2">
    <source>
        <dbReference type="Proteomes" id="UP001497444"/>
    </source>
</evidence>
<protein>
    <submittedName>
        <fullName evidence="1">Uncharacterized protein</fullName>
    </submittedName>
</protein>
<gene>
    <name evidence="1" type="ORF">CSSPJE1EN1_LOCUS15585</name>
</gene>
<evidence type="ECO:0000313" key="1">
    <source>
        <dbReference type="EMBL" id="CAK9270107.1"/>
    </source>
</evidence>
<keyword evidence="2" id="KW-1185">Reference proteome</keyword>
<reference evidence="1" key="1">
    <citation type="submission" date="2024-02" db="EMBL/GenBank/DDBJ databases">
        <authorList>
            <consortium name="ELIXIR-Norway"/>
            <consortium name="Elixir Norway"/>
        </authorList>
    </citation>
    <scope>NUCLEOTIDE SEQUENCE</scope>
</reference>
<name>A0ABP0WUH9_9BRYO</name>
<organism evidence="1 2">
    <name type="scientific">Sphagnum jensenii</name>
    <dbReference type="NCBI Taxonomy" id="128206"/>
    <lineage>
        <taxon>Eukaryota</taxon>
        <taxon>Viridiplantae</taxon>
        <taxon>Streptophyta</taxon>
        <taxon>Embryophyta</taxon>
        <taxon>Bryophyta</taxon>
        <taxon>Sphagnophytina</taxon>
        <taxon>Sphagnopsida</taxon>
        <taxon>Sphagnales</taxon>
        <taxon>Sphagnaceae</taxon>
        <taxon>Sphagnum</taxon>
    </lineage>
</organism>
<accession>A0ABP0WUH9</accession>